<organism evidence="2">
    <name type="scientific">freshwater metagenome</name>
    <dbReference type="NCBI Taxonomy" id="449393"/>
    <lineage>
        <taxon>unclassified sequences</taxon>
        <taxon>metagenomes</taxon>
        <taxon>ecological metagenomes</taxon>
    </lineage>
</organism>
<dbReference type="EMBL" id="CAEZUP010000023">
    <property type="protein sequence ID" value="CAB4605460.1"/>
    <property type="molecule type" value="Genomic_DNA"/>
</dbReference>
<dbReference type="Gene3D" id="3.40.50.1820">
    <property type="entry name" value="alpha/beta hydrolase"/>
    <property type="match status" value="1"/>
</dbReference>
<evidence type="ECO:0000313" key="2">
    <source>
        <dbReference type="EMBL" id="CAB4605460.1"/>
    </source>
</evidence>
<sequence>MSENSHGLNAGDNGADDLSDFDRGSFAHRGIVHDVFRSGEGPAVIVIAEIPGITPKVADFARRVRALGCTVLLPVLFGEPGREPSGRYIASSIAKACVSREFAAFATGKTAPVSEWLRALARYAHGSFGGPGVGAVGMCFTGGFALGMMAGPELIAPVLSQPSLPIGFTAKAKASVQLSPEDLKIVKERVAEGTCVMGLRFTGDRAVPAERFETLRRELGDGFIGVEIDSSEGNAWGIPTNAHSVLTEHFVDEPGHPTRDAMDQVLEFFRTRLVDPTD</sequence>
<protein>
    <submittedName>
        <fullName evidence="2">Unannotated protein</fullName>
    </submittedName>
</protein>
<dbReference type="AlphaFoldDB" id="A0A6J6GYK0"/>
<dbReference type="SUPFAM" id="SSF53474">
    <property type="entry name" value="alpha/beta-Hydrolases"/>
    <property type="match status" value="1"/>
</dbReference>
<feature type="domain" description="Dienelactone hydrolase" evidence="1">
    <location>
        <begin position="40"/>
        <end position="235"/>
    </location>
</feature>
<dbReference type="GO" id="GO:0016787">
    <property type="term" value="F:hydrolase activity"/>
    <property type="evidence" value="ECO:0007669"/>
    <property type="project" value="InterPro"/>
</dbReference>
<name>A0A6J6GYK0_9ZZZZ</name>
<dbReference type="Pfam" id="PF01738">
    <property type="entry name" value="DLH"/>
    <property type="match status" value="1"/>
</dbReference>
<accession>A0A6J6GYK0</accession>
<reference evidence="2" key="1">
    <citation type="submission" date="2020-05" db="EMBL/GenBank/DDBJ databases">
        <authorList>
            <person name="Chiriac C."/>
            <person name="Salcher M."/>
            <person name="Ghai R."/>
            <person name="Kavagutti S V."/>
        </authorList>
    </citation>
    <scope>NUCLEOTIDE SEQUENCE</scope>
</reference>
<dbReference type="InterPro" id="IPR002925">
    <property type="entry name" value="Dienelactn_hydro"/>
</dbReference>
<evidence type="ECO:0000259" key="1">
    <source>
        <dbReference type="Pfam" id="PF01738"/>
    </source>
</evidence>
<proteinExistence type="predicted"/>
<dbReference type="InterPro" id="IPR029058">
    <property type="entry name" value="AB_hydrolase_fold"/>
</dbReference>
<gene>
    <name evidence="2" type="ORF">UFOPK1835_00731</name>
</gene>